<accession>A0ABQ7Z1S2</accession>
<reference evidence="1 2" key="1">
    <citation type="submission" date="2021-05" db="EMBL/GenBank/DDBJ databases">
        <title>Genome Assembly of Synthetic Allotetraploid Brassica napus Reveals Homoeologous Exchanges between Subgenomes.</title>
        <authorList>
            <person name="Davis J.T."/>
        </authorList>
    </citation>
    <scope>NUCLEOTIDE SEQUENCE [LARGE SCALE GENOMIC DNA]</scope>
    <source>
        <strain evidence="2">cv. Da-Ae</strain>
        <tissue evidence="1">Seedling</tissue>
    </source>
</reference>
<gene>
    <name evidence="1" type="ORF">HID58_071449</name>
</gene>
<organism evidence="1 2">
    <name type="scientific">Brassica napus</name>
    <name type="common">Rape</name>
    <dbReference type="NCBI Taxonomy" id="3708"/>
    <lineage>
        <taxon>Eukaryota</taxon>
        <taxon>Viridiplantae</taxon>
        <taxon>Streptophyta</taxon>
        <taxon>Embryophyta</taxon>
        <taxon>Tracheophyta</taxon>
        <taxon>Spermatophyta</taxon>
        <taxon>Magnoliopsida</taxon>
        <taxon>eudicotyledons</taxon>
        <taxon>Gunneridae</taxon>
        <taxon>Pentapetalae</taxon>
        <taxon>rosids</taxon>
        <taxon>malvids</taxon>
        <taxon>Brassicales</taxon>
        <taxon>Brassicaceae</taxon>
        <taxon>Brassiceae</taxon>
        <taxon>Brassica</taxon>
    </lineage>
</organism>
<sequence>DIADSTHKSTDVSSCSPSPDVEKLITMKDFLELEEFLGVKRIYDPVKFVVPCAVFEAESPNPPDRSMHLGSHCG</sequence>
<proteinExistence type="predicted"/>
<feature type="non-terminal residue" evidence="1">
    <location>
        <position position="74"/>
    </location>
</feature>
<dbReference type="EMBL" id="JAGKQM010000016">
    <property type="protein sequence ID" value="KAH0874087.1"/>
    <property type="molecule type" value="Genomic_DNA"/>
</dbReference>
<evidence type="ECO:0000313" key="2">
    <source>
        <dbReference type="Proteomes" id="UP000824890"/>
    </source>
</evidence>
<evidence type="ECO:0000313" key="1">
    <source>
        <dbReference type="EMBL" id="KAH0874087.1"/>
    </source>
</evidence>
<dbReference type="Proteomes" id="UP000824890">
    <property type="component" value="Unassembled WGS sequence"/>
</dbReference>
<comment type="caution">
    <text evidence="1">The sequence shown here is derived from an EMBL/GenBank/DDBJ whole genome shotgun (WGS) entry which is preliminary data.</text>
</comment>
<name>A0ABQ7Z1S2_BRANA</name>
<protein>
    <submittedName>
        <fullName evidence="1">Uncharacterized protein</fullName>
    </submittedName>
</protein>
<keyword evidence="2" id="KW-1185">Reference proteome</keyword>
<feature type="non-terminal residue" evidence="1">
    <location>
        <position position="1"/>
    </location>
</feature>